<evidence type="ECO:0000256" key="1">
    <source>
        <dbReference type="SAM" id="MobiDB-lite"/>
    </source>
</evidence>
<sequence>MLIVDITDDDTSPSSRPRVQPTITPLCGVQKPEPTATNKPLPNRTTEPRIVLEPEPHTTSDLVREPAKMYAMVVEAVEREGVKKSPNLCTTTEGELLLDSGHWTEGFNEDCPFFSHHLQKSLSVLFWPRRLFVNCQSALNCLSVLSRPRRSFPCLLRSRCWESQSGVCGQRTPSQKALVLTTSHLPPPVIPASSAAPLLLPVSPSAHPQPTICAVVSPRVCQSPSASWLEDPLILDSTPPAMPCPSGSVRLFLPSGSTLVLCRSGSTVTFWIPASASVAGVICLVLALRILCVTLAYWLSVFASGSTCSASAGQPPGVVNPSSTMAPPCHGSPSWVRAGSCLAPPAPSPSCLLPGSSLRLIHLGSLCFHPGSSLHHHHPGICWLCSSQSSGHLLNLLQPVCTSLCHPSTVS</sequence>
<name>A0ABQ8LSQ0_LABRO</name>
<dbReference type="EMBL" id="JACTAM010000018">
    <property type="protein sequence ID" value="KAI2653672.1"/>
    <property type="molecule type" value="Genomic_DNA"/>
</dbReference>
<organism evidence="2 3">
    <name type="scientific">Labeo rohita</name>
    <name type="common">Indian major carp</name>
    <name type="synonym">Cyprinus rohita</name>
    <dbReference type="NCBI Taxonomy" id="84645"/>
    <lineage>
        <taxon>Eukaryota</taxon>
        <taxon>Metazoa</taxon>
        <taxon>Chordata</taxon>
        <taxon>Craniata</taxon>
        <taxon>Vertebrata</taxon>
        <taxon>Euteleostomi</taxon>
        <taxon>Actinopterygii</taxon>
        <taxon>Neopterygii</taxon>
        <taxon>Teleostei</taxon>
        <taxon>Ostariophysi</taxon>
        <taxon>Cypriniformes</taxon>
        <taxon>Cyprinidae</taxon>
        <taxon>Labeoninae</taxon>
        <taxon>Labeonini</taxon>
        <taxon>Labeo</taxon>
    </lineage>
</organism>
<feature type="compositionally biased region" description="Polar residues" evidence="1">
    <location>
        <begin position="35"/>
        <end position="45"/>
    </location>
</feature>
<evidence type="ECO:0000313" key="3">
    <source>
        <dbReference type="Proteomes" id="UP000830375"/>
    </source>
</evidence>
<gene>
    <name evidence="2" type="ORF">H4Q32_013992</name>
</gene>
<feature type="compositionally biased region" description="Acidic residues" evidence="1">
    <location>
        <begin position="1"/>
        <end position="11"/>
    </location>
</feature>
<evidence type="ECO:0000313" key="2">
    <source>
        <dbReference type="EMBL" id="KAI2653672.1"/>
    </source>
</evidence>
<comment type="caution">
    <text evidence="2">The sequence shown here is derived from an EMBL/GenBank/DDBJ whole genome shotgun (WGS) entry which is preliminary data.</text>
</comment>
<accession>A0ABQ8LSQ0</accession>
<reference evidence="2 3" key="1">
    <citation type="submission" date="2022-01" db="EMBL/GenBank/DDBJ databases">
        <title>A high-quality chromosome-level genome assembly of rohu carp, Labeo rohita.</title>
        <authorList>
            <person name="Arick M.A. II"/>
            <person name="Hsu C.-Y."/>
            <person name="Magbanua Z."/>
            <person name="Pechanova O."/>
            <person name="Grover C."/>
            <person name="Miller E."/>
            <person name="Thrash A."/>
            <person name="Ezzel L."/>
            <person name="Alam S."/>
            <person name="Benzie J."/>
            <person name="Hamilton M."/>
            <person name="Karsi A."/>
            <person name="Lawrence M.L."/>
            <person name="Peterson D.G."/>
        </authorList>
    </citation>
    <scope>NUCLEOTIDE SEQUENCE [LARGE SCALE GENOMIC DNA]</scope>
    <source>
        <strain evidence="3">BAU-BD-2019</strain>
        <tissue evidence="2">Blood</tissue>
    </source>
</reference>
<proteinExistence type="predicted"/>
<protein>
    <submittedName>
        <fullName evidence="2">Hybrid PKS-NRPS synthetase TAS1</fullName>
    </submittedName>
</protein>
<keyword evidence="3" id="KW-1185">Reference proteome</keyword>
<feature type="compositionally biased region" description="Polar residues" evidence="1">
    <location>
        <begin position="12"/>
        <end position="23"/>
    </location>
</feature>
<dbReference type="Proteomes" id="UP000830375">
    <property type="component" value="Unassembled WGS sequence"/>
</dbReference>
<feature type="region of interest" description="Disordered" evidence="1">
    <location>
        <begin position="1"/>
        <end position="46"/>
    </location>
</feature>